<name>A0ABY9TTF3_9GAMM</name>
<dbReference type="Proteomes" id="UP001258994">
    <property type="component" value="Chromosome"/>
</dbReference>
<protein>
    <submittedName>
        <fullName evidence="1">Uncharacterized protein</fullName>
    </submittedName>
</protein>
<keyword evidence="2" id="KW-1185">Reference proteome</keyword>
<organism evidence="1 2">
    <name type="scientific">Thalassotalea psychrophila</name>
    <dbReference type="NCBI Taxonomy" id="3065647"/>
    <lineage>
        <taxon>Bacteria</taxon>
        <taxon>Pseudomonadati</taxon>
        <taxon>Pseudomonadota</taxon>
        <taxon>Gammaproteobacteria</taxon>
        <taxon>Alteromonadales</taxon>
        <taxon>Colwelliaceae</taxon>
        <taxon>Thalassotalea</taxon>
    </lineage>
</organism>
<reference evidence="2" key="1">
    <citation type="submission" date="2023-09" db="EMBL/GenBank/DDBJ databases">
        <authorList>
            <person name="Li S."/>
            <person name="Li X."/>
            <person name="Zhang C."/>
            <person name="Zhao Z."/>
        </authorList>
    </citation>
    <scope>NUCLEOTIDE SEQUENCE [LARGE SCALE GENOMIC DNA]</scope>
    <source>
        <strain evidence="2">SQ149</strain>
    </source>
</reference>
<evidence type="ECO:0000313" key="2">
    <source>
        <dbReference type="Proteomes" id="UP001258994"/>
    </source>
</evidence>
<sequence length="110" mass="12783">MENSNTEAEISFRFLSLDKFQAYTLQREILGSTYKEQLKNNCFVGYVPLTKQNLDDINDYYVRQRIEIDECDIFVSVNSASDTTIISIPVIVNRMLKYIDCKLTFSFSVV</sequence>
<accession>A0ABY9TTF3</accession>
<proteinExistence type="predicted"/>
<dbReference type="RefSeq" id="WP_348391226.1">
    <property type="nucleotide sequence ID" value="NZ_CP134145.1"/>
</dbReference>
<dbReference type="EMBL" id="CP134145">
    <property type="protein sequence ID" value="WNC72106.1"/>
    <property type="molecule type" value="Genomic_DNA"/>
</dbReference>
<evidence type="ECO:0000313" key="1">
    <source>
        <dbReference type="EMBL" id="WNC72106.1"/>
    </source>
</evidence>
<gene>
    <name evidence="1" type="ORF">RGQ13_18600</name>
</gene>